<organism evidence="1">
    <name type="scientific">Paenarthrobacter sp. AMU7</name>
    <dbReference type="NCBI Taxonomy" id="3162492"/>
    <lineage>
        <taxon>Bacteria</taxon>
        <taxon>Bacillati</taxon>
        <taxon>Actinomycetota</taxon>
        <taxon>Actinomycetes</taxon>
        <taxon>Micrococcales</taxon>
        <taxon>Micrococcaceae</taxon>
        <taxon>Paenarthrobacter</taxon>
    </lineage>
</organism>
<gene>
    <name evidence="1" type="ORF">ABQM86_11695</name>
</gene>
<proteinExistence type="predicted"/>
<protein>
    <submittedName>
        <fullName evidence="1">Uncharacterized protein</fullName>
    </submittedName>
</protein>
<evidence type="ECO:0000313" key="1">
    <source>
        <dbReference type="EMBL" id="XDV69658.1"/>
    </source>
</evidence>
<accession>A0AB39YI91</accession>
<dbReference type="EMBL" id="CP165735">
    <property type="protein sequence ID" value="XDV69658.1"/>
    <property type="molecule type" value="Genomic_DNA"/>
</dbReference>
<sequence>MNSYNTKVVSRVSKAIQDFEDGLISLDEVQAALGSAASLFENDGTGLSELARTAEADMELVQFTMLQEEQRPAAIWLLDGLRTAMESRGSTL</sequence>
<dbReference type="AlphaFoldDB" id="A0AB39YI91"/>
<reference evidence="1" key="1">
    <citation type="submission" date="2024-07" db="EMBL/GenBank/DDBJ databases">
        <authorList>
            <person name="Li J."/>
            <person name="Wei H."/>
            <person name="Ma J."/>
        </authorList>
    </citation>
    <scope>NUCLEOTIDE SEQUENCE</scope>
    <source>
        <strain evidence="1">AMU7</strain>
    </source>
</reference>
<dbReference type="RefSeq" id="WP_369744486.1">
    <property type="nucleotide sequence ID" value="NZ_CP165735.1"/>
</dbReference>
<name>A0AB39YI91_9MICC</name>